<dbReference type="Pfam" id="PF03732">
    <property type="entry name" value="Retrotrans_gag"/>
    <property type="match status" value="1"/>
</dbReference>
<keyword evidence="5" id="KW-0255">Endonuclease</keyword>
<evidence type="ECO:0000256" key="6">
    <source>
        <dbReference type="ARBA" id="ARBA00022801"/>
    </source>
</evidence>
<keyword evidence="6" id="KW-0378">Hydrolase</keyword>
<dbReference type="AlphaFoldDB" id="A0A5B6VX61"/>
<dbReference type="EMBL" id="SMMG02000005">
    <property type="protein sequence ID" value="KAA3473636.1"/>
    <property type="molecule type" value="Genomic_DNA"/>
</dbReference>
<dbReference type="Gene3D" id="2.40.70.10">
    <property type="entry name" value="Acid Proteases"/>
    <property type="match status" value="1"/>
</dbReference>
<evidence type="ECO:0000256" key="7">
    <source>
        <dbReference type="ARBA" id="ARBA00022918"/>
    </source>
</evidence>
<dbReference type="PANTHER" id="PTHR37984">
    <property type="entry name" value="PROTEIN CBG26694"/>
    <property type="match status" value="1"/>
</dbReference>
<dbReference type="Proteomes" id="UP000325315">
    <property type="component" value="Unassembled WGS sequence"/>
</dbReference>
<evidence type="ECO:0000259" key="9">
    <source>
        <dbReference type="Pfam" id="PF03732"/>
    </source>
</evidence>
<feature type="domain" description="Reverse transcriptase RNase H-like" evidence="10">
    <location>
        <begin position="668"/>
        <end position="765"/>
    </location>
</feature>
<gene>
    <name evidence="11" type="ORF">EPI10_023999</name>
</gene>
<evidence type="ECO:0000256" key="2">
    <source>
        <dbReference type="ARBA" id="ARBA00022679"/>
    </source>
</evidence>
<proteinExistence type="predicted"/>
<protein>
    <recommendedName>
        <fullName evidence="1">RNA-directed DNA polymerase</fullName>
        <ecNumber evidence="1">2.7.7.49</ecNumber>
    </recommendedName>
</protein>
<dbReference type="InterPro" id="IPR012337">
    <property type="entry name" value="RNaseH-like_sf"/>
</dbReference>
<reference evidence="12" key="1">
    <citation type="journal article" date="2019" name="Plant Biotechnol. J.">
        <title>Genome sequencing of the Australian wild diploid species Gossypium australe highlights disease resistance and delayed gland morphogenesis.</title>
        <authorList>
            <person name="Cai Y."/>
            <person name="Cai X."/>
            <person name="Wang Q."/>
            <person name="Wang P."/>
            <person name="Zhang Y."/>
            <person name="Cai C."/>
            <person name="Xu Y."/>
            <person name="Wang K."/>
            <person name="Zhou Z."/>
            <person name="Wang C."/>
            <person name="Geng S."/>
            <person name="Li B."/>
            <person name="Dong Q."/>
            <person name="Hou Y."/>
            <person name="Wang H."/>
            <person name="Ai P."/>
            <person name="Liu Z."/>
            <person name="Yi F."/>
            <person name="Sun M."/>
            <person name="An G."/>
            <person name="Cheng J."/>
            <person name="Zhang Y."/>
            <person name="Shi Q."/>
            <person name="Xie Y."/>
            <person name="Shi X."/>
            <person name="Chang Y."/>
            <person name="Huang F."/>
            <person name="Chen Y."/>
            <person name="Hong S."/>
            <person name="Mi L."/>
            <person name="Sun Q."/>
            <person name="Zhang L."/>
            <person name="Zhou B."/>
            <person name="Peng R."/>
            <person name="Zhang X."/>
            <person name="Liu F."/>
        </authorList>
    </citation>
    <scope>NUCLEOTIDE SEQUENCE [LARGE SCALE GENOMIC DNA]</scope>
    <source>
        <strain evidence="12">cv. PA1801</strain>
    </source>
</reference>
<evidence type="ECO:0000313" key="11">
    <source>
        <dbReference type="EMBL" id="KAA3473636.1"/>
    </source>
</evidence>
<dbReference type="SUPFAM" id="SSF53098">
    <property type="entry name" value="Ribonuclease H-like"/>
    <property type="match status" value="1"/>
</dbReference>
<accession>A0A5B6VX61</accession>
<evidence type="ECO:0000259" key="8">
    <source>
        <dbReference type="Pfam" id="PF00078"/>
    </source>
</evidence>
<name>A0A5B6VX61_9ROSI</name>
<dbReference type="OrthoDB" id="2272416at2759"/>
<dbReference type="CDD" id="cd09274">
    <property type="entry name" value="RNase_HI_RT_Ty3"/>
    <property type="match status" value="1"/>
</dbReference>
<dbReference type="InterPro" id="IPR036397">
    <property type="entry name" value="RNaseH_sf"/>
</dbReference>
<evidence type="ECO:0000256" key="5">
    <source>
        <dbReference type="ARBA" id="ARBA00022759"/>
    </source>
</evidence>
<dbReference type="EC" id="2.7.7.49" evidence="1"/>
<keyword evidence="12" id="KW-1185">Reference proteome</keyword>
<organism evidence="11 12">
    <name type="scientific">Gossypium australe</name>
    <dbReference type="NCBI Taxonomy" id="47621"/>
    <lineage>
        <taxon>Eukaryota</taxon>
        <taxon>Viridiplantae</taxon>
        <taxon>Streptophyta</taxon>
        <taxon>Embryophyta</taxon>
        <taxon>Tracheophyta</taxon>
        <taxon>Spermatophyta</taxon>
        <taxon>Magnoliopsida</taxon>
        <taxon>eudicotyledons</taxon>
        <taxon>Gunneridae</taxon>
        <taxon>Pentapetalae</taxon>
        <taxon>rosids</taxon>
        <taxon>malvids</taxon>
        <taxon>Malvales</taxon>
        <taxon>Malvaceae</taxon>
        <taxon>Malvoideae</taxon>
        <taxon>Gossypium</taxon>
    </lineage>
</organism>
<evidence type="ECO:0000259" key="10">
    <source>
        <dbReference type="Pfam" id="PF17917"/>
    </source>
</evidence>
<feature type="domain" description="Retrotransposon gag" evidence="9">
    <location>
        <begin position="168"/>
        <end position="262"/>
    </location>
</feature>
<keyword evidence="7" id="KW-0695">RNA-directed DNA polymerase</keyword>
<dbReference type="Gene3D" id="3.30.70.270">
    <property type="match status" value="2"/>
</dbReference>
<dbReference type="InterPro" id="IPR043502">
    <property type="entry name" value="DNA/RNA_pol_sf"/>
</dbReference>
<dbReference type="GO" id="GO:0003676">
    <property type="term" value="F:nucleic acid binding"/>
    <property type="evidence" value="ECO:0007669"/>
    <property type="project" value="InterPro"/>
</dbReference>
<dbReference type="InterPro" id="IPR000477">
    <property type="entry name" value="RT_dom"/>
</dbReference>
<evidence type="ECO:0000256" key="3">
    <source>
        <dbReference type="ARBA" id="ARBA00022695"/>
    </source>
</evidence>
<dbReference type="Gene3D" id="3.30.420.10">
    <property type="entry name" value="Ribonuclease H-like superfamily/Ribonuclease H"/>
    <property type="match status" value="2"/>
</dbReference>
<keyword evidence="2" id="KW-0808">Transferase</keyword>
<dbReference type="SUPFAM" id="SSF56672">
    <property type="entry name" value="DNA/RNA polymerases"/>
    <property type="match status" value="1"/>
</dbReference>
<dbReference type="GO" id="GO:0016787">
    <property type="term" value="F:hydrolase activity"/>
    <property type="evidence" value="ECO:0007669"/>
    <property type="project" value="UniProtKB-KW"/>
</dbReference>
<evidence type="ECO:0000256" key="4">
    <source>
        <dbReference type="ARBA" id="ARBA00022722"/>
    </source>
</evidence>
<sequence length="1016" mass="115977">MGVCPNRGTLADCLSFHSRGRDMGMCDPHGCSYGLVSSRATVAASNAPAPTQGTVAVQSGPEVWGQGEEARKAILQLMSNWYSDYVQANPNAKPPPPPPIPQPIPVAPQGIDVVRISIPTVDKIRKHGTEEFRTKVDDDPVRTEFWLENSMRVFDELSCTPEESLECAVSLLRDSAYHWWKWLTSVVMKKRVTWDFFLEEFRKKNISQQFTDQKRKEFLELNKGRMAVVEYECEFVRLSKYAQECVSTETILCKRFEDGLNEDIKLLVGILELKEFVVLVDRASKAEELSKEKRRAMSEALDMDHKEEKQEIRPRYVSVRGRPPRNPRGGISGRGTSRYSAVRPESRAPVRTYAICAREEASSLDVIKGRYVLVDKVCKNFPFSIKGHHFPANLMLLLFDEFDLILGLDWLTTHSVLVNCGSKFIELKFENGDVIRVESVPVVCENQDVFPEELPGLPPVREVKFGIDLVLGMAPISIAPYRMSPLELKELKDQLQELTNKGFARPSYSPWGAPVLFVKKKDGSMRLCIDYRQLNKVTVKNKYPLPRIDDLFDQLKGATVFSKGDVRSGYYQLRVKEQDVLKIAFRTSGHAKRLRIVLQTLRDKQLYAKFSKSEFWLREVGFLGHIVSGDGIRVDPSKISTIVDWKPPRNMSKVRNFLGADLIQPELGKEFVVYSDASFNGLGCMLMQDGQVVAYASRQLKSHEKNYPTHDLELVAIIFALKIWRHCLYCEKCRIFTDHKSLKYLMDQKDLNLRQRRWLELLKDYELVIDYHPRKANVVADALSRKSLYALRVMSTSLSLFDDGAILAKIYVSRDVKLIRKVLLEAHNDYLSVKAEHQVPSGLLQPVMVPEWKWDPVTMDFVTGLAMTPKKKDVVWVVVDRLMKATLFIPVCVDYSLDKLAELYVGEIVGLHGVPVSIISDRDPRVIQILEDMLRCCVLEFEGSWERYLPLVGFAYNNSYQLSTRMAPYEALHGRKCQTPLYWTELNENQIHGVDLVKETEGKVKVIRNSLKAASD</sequence>
<dbReference type="InterPro" id="IPR005162">
    <property type="entry name" value="Retrotrans_gag_dom"/>
</dbReference>
<comment type="caution">
    <text evidence="11">The sequence shown here is derived from an EMBL/GenBank/DDBJ whole genome shotgun (WGS) entry which is preliminary data.</text>
</comment>
<dbReference type="Pfam" id="PF17917">
    <property type="entry name" value="RT_RNaseH"/>
    <property type="match status" value="1"/>
</dbReference>
<dbReference type="InterPro" id="IPR050951">
    <property type="entry name" value="Retrovirus_Pol_polyprotein"/>
</dbReference>
<keyword evidence="3" id="KW-0548">Nucleotidyltransferase</keyword>
<dbReference type="Gene3D" id="3.10.10.10">
    <property type="entry name" value="HIV Type 1 Reverse Transcriptase, subunit A, domain 1"/>
    <property type="match status" value="1"/>
</dbReference>
<dbReference type="Pfam" id="PF08284">
    <property type="entry name" value="RVP_2"/>
    <property type="match status" value="1"/>
</dbReference>
<dbReference type="InterPro" id="IPR041373">
    <property type="entry name" value="RT_RNaseH"/>
</dbReference>
<dbReference type="GO" id="GO:0003964">
    <property type="term" value="F:RNA-directed DNA polymerase activity"/>
    <property type="evidence" value="ECO:0007669"/>
    <property type="project" value="UniProtKB-KW"/>
</dbReference>
<evidence type="ECO:0000256" key="1">
    <source>
        <dbReference type="ARBA" id="ARBA00012493"/>
    </source>
</evidence>
<feature type="domain" description="Reverse transcriptase" evidence="8">
    <location>
        <begin position="518"/>
        <end position="588"/>
    </location>
</feature>
<dbReference type="GO" id="GO:0004519">
    <property type="term" value="F:endonuclease activity"/>
    <property type="evidence" value="ECO:0007669"/>
    <property type="project" value="UniProtKB-KW"/>
</dbReference>
<dbReference type="CDD" id="cd01647">
    <property type="entry name" value="RT_LTR"/>
    <property type="match status" value="1"/>
</dbReference>
<dbReference type="Pfam" id="PF00078">
    <property type="entry name" value="RVT_1"/>
    <property type="match status" value="1"/>
</dbReference>
<keyword evidence="4" id="KW-0540">Nuclease</keyword>
<dbReference type="InterPro" id="IPR043128">
    <property type="entry name" value="Rev_trsase/Diguanyl_cyclase"/>
</dbReference>
<dbReference type="PANTHER" id="PTHR37984:SF5">
    <property type="entry name" value="PROTEIN NYNRIN-LIKE"/>
    <property type="match status" value="1"/>
</dbReference>
<evidence type="ECO:0000313" key="12">
    <source>
        <dbReference type="Proteomes" id="UP000325315"/>
    </source>
</evidence>
<dbReference type="InterPro" id="IPR021109">
    <property type="entry name" value="Peptidase_aspartic_dom_sf"/>
</dbReference>